<keyword evidence="3" id="KW-1185">Reference proteome</keyword>
<sequence>MQTDLLAILTSSGGRIRHPREGAAVGGDVASLPNPSHRRGRGVSLEPSGFGASGWKTWRRPAGGFNVRGKGWPSAGTWRLSGAVPFRCFRREGVEEPRKGEEM</sequence>
<comment type="caution">
    <text evidence="2">The sequence shown here is derived from an EMBL/GenBank/DDBJ whole genome shotgun (WGS) entry which is preliminary data.</text>
</comment>
<dbReference type="EMBL" id="SPHZ02000006">
    <property type="protein sequence ID" value="KAF0913915.1"/>
    <property type="molecule type" value="Genomic_DNA"/>
</dbReference>
<accession>A0A6G1DM56</accession>
<gene>
    <name evidence="2" type="ORF">E2562_024982</name>
</gene>
<evidence type="ECO:0000313" key="3">
    <source>
        <dbReference type="Proteomes" id="UP000479710"/>
    </source>
</evidence>
<dbReference type="Proteomes" id="UP000479710">
    <property type="component" value="Unassembled WGS sequence"/>
</dbReference>
<evidence type="ECO:0000256" key="1">
    <source>
        <dbReference type="SAM" id="MobiDB-lite"/>
    </source>
</evidence>
<proteinExistence type="predicted"/>
<dbReference type="AlphaFoldDB" id="A0A6G1DM56"/>
<reference evidence="2 3" key="1">
    <citation type="submission" date="2019-11" db="EMBL/GenBank/DDBJ databases">
        <title>Whole genome sequence of Oryza granulata.</title>
        <authorList>
            <person name="Li W."/>
        </authorList>
    </citation>
    <scope>NUCLEOTIDE SEQUENCE [LARGE SCALE GENOMIC DNA]</scope>
    <source>
        <strain evidence="3">cv. Menghai</strain>
        <tissue evidence="2">Leaf</tissue>
    </source>
</reference>
<organism evidence="2 3">
    <name type="scientific">Oryza meyeriana var. granulata</name>
    <dbReference type="NCBI Taxonomy" id="110450"/>
    <lineage>
        <taxon>Eukaryota</taxon>
        <taxon>Viridiplantae</taxon>
        <taxon>Streptophyta</taxon>
        <taxon>Embryophyta</taxon>
        <taxon>Tracheophyta</taxon>
        <taxon>Spermatophyta</taxon>
        <taxon>Magnoliopsida</taxon>
        <taxon>Liliopsida</taxon>
        <taxon>Poales</taxon>
        <taxon>Poaceae</taxon>
        <taxon>BOP clade</taxon>
        <taxon>Oryzoideae</taxon>
        <taxon>Oryzeae</taxon>
        <taxon>Oryzinae</taxon>
        <taxon>Oryza</taxon>
        <taxon>Oryza meyeriana</taxon>
    </lineage>
</organism>
<protein>
    <submittedName>
        <fullName evidence="2">Uncharacterized protein</fullName>
    </submittedName>
</protein>
<feature type="region of interest" description="Disordered" evidence="1">
    <location>
        <begin position="17"/>
        <end position="46"/>
    </location>
</feature>
<name>A0A6G1DM56_9ORYZ</name>
<evidence type="ECO:0000313" key="2">
    <source>
        <dbReference type="EMBL" id="KAF0913915.1"/>
    </source>
</evidence>